<dbReference type="OrthoDB" id="10261951at2759"/>
<reference evidence="1 2" key="1">
    <citation type="submission" date="2019-07" db="EMBL/GenBank/DDBJ databases">
        <title>Finished genome of Venturia effusa.</title>
        <authorList>
            <person name="Young C.A."/>
            <person name="Cox M.P."/>
            <person name="Ganley A.R.D."/>
            <person name="David W.J."/>
        </authorList>
    </citation>
    <scope>NUCLEOTIDE SEQUENCE [LARGE SCALE GENOMIC DNA]</scope>
    <source>
        <strain evidence="2">albino</strain>
    </source>
</reference>
<gene>
    <name evidence="1" type="ORF">FKW77_010457</name>
</gene>
<name>A0A517L0H7_9PEZI</name>
<accession>A0A517L0H7</accession>
<organism evidence="1 2">
    <name type="scientific">Venturia effusa</name>
    <dbReference type="NCBI Taxonomy" id="50376"/>
    <lineage>
        <taxon>Eukaryota</taxon>
        <taxon>Fungi</taxon>
        <taxon>Dikarya</taxon>
        <taxon>Ascomycota</taxon>
        <taxon>Pezizomycotina</taxon>
        <taxon>Dothideomycetes</taxon>
        <taxon>Pleosporomycetidae</taxon>
        <taxon>Venturiales</taxon>
        <taxon>Venturiaceae</taxon>
        <taxon>Venturia</taxon>
    </lineage>
</organism>
<sequence length="258" mass="29064">MSSLASFPAFKLLPYQNAHAPLCNSISLQRTSSWMYCGPLLPLLEPQLPPSYHEWHKATVKGDLTADLLPFLSYANSFLSAAGLSHYWLSIRATTPTTDYDEPRWHTDDDFFHSEKLIRTQWKLVTTLLGPGTLFIEDANSARAIEAKTKQESRDACKDHLCNPFNCLGCATASADIRHRLSDRFEKEEVIQAADGHCCFFRIGQEQGAVHSEPPHDCDRVFVNIVPGTEDEIQKLMAKWGMTTFPRAWSVGLPMRAH</sequence>
<keyword evidence="2" id="KW-1185">Reference proteome</keyword>
<proteinExistence type="predicted"/>
<dbReference type="EMBL" id="CP042186">
    <property type="protein sequence ID" value="QDS69144.1"/>
    <property type="molecule type" value="Genomic_DNA"/>
</dbReference>
<dbReference type="Proteomes" id="UP000316270">
    <property type="component" value="Chromosome 2"/>
</dbReference>
<evidence type="ECO:0000313" key="1">
    <source>
        <dbReference type="EMBL" id="QDS69144.1"/>
    </source>
</evidence>
<evidence type="ECO:0000313" key="2">
    <source>
        <dbReference type="Proteomes" id="UP000316270"/>
    </source>
</evidence>
<protein>
    <submittedName>
        <fullName evidence="1">Uncharacterized protein</fullName>
    </submittedName>
</protein>
<dbReference type="AlphaFoldDB" id="A0A517L0H7"/>